<reference evidence="18 20" key="1">
    <citation type="journal article" date="2015" name="Biotechnol. Bioeng.">
        <title>Genome sequence and phenotypic characterization of Caulobacter segnis.</title>
        <authorList>
            <person name="Patel S."/>
            <person name="Fletcher B."/>
            <person name="Scott D.C."/>
            <person name="Ely B."/>
        </authorList>
    </citation>
    <scope>NUCLEOTIDE SEQUENCE [LARGE SCALE GENOMIC DNA]</scope>
    <source>
        <strain evidence="18 20">PS02</strain>
    </source>
</reference>
<dbReference type="PATRIC" id="fig|1705578.3.peg.1445"/>
<dbReference type="Gene3D" id="2.60.410.10">
    <property type="entry name" value="D-Ala-D-Ala carboxypeptidase, C-terminal domain"/>
    <property type="match status" value="1"/>
</dbReference>
<dbReference type="PANTHER" id="PTHR21581">
    <property type="entry name" value="D-ALANYL-D-ALANINE CARBOXYPEPTIDASE"/>
    <property type="match status" value="1"/>
</dbReference>
<comment type="pathway">
    <text evidence="2">Cell wall biogenesis; peptidoglycan biosynthesis.</text>
</comment>
<dbReference type="Gene3D" id="3.40.710.10">
    <property type="entry name" value="DD-peptidase/beta-lactamase superfamily"/>
    <property type="match status" value="1"/>
</dbReference>
<evidence type="ECO:0000256" key="4">
    <source>
        <dbReference type="ARBA" id="ARBA00012448"/>
    </source>
</evidence>
<reference evidence="19 21" key="2">
    <citation type="journal article" date="2016" name="Front. Microbiol.">
        <title>Industrial Acetogenic Biocatalysts: A Comparative Metabolic and Genomic Analysis.</title>
        <authorList>
            <person name="Bengelsdorf F."/>
            <person name="Poehlein A."/>
            <person name="Sonja S."/>
            <person name="Erz C."/>
            <person name="Hummel T."/>
            <person name="Hoffmeister S."/>
            <person name="Daniel R."/>
            <person name="Durre P."/>
        </authorList>
    </citation>
    <scope>NUCLEOTIDE SEQUENCE [LARGE SCALE GENOMIC DNA]</scope>
    <source>
        <strain evidence="19 21">PTA-10522</strain>
    </source>
</reference>
<keyword evidence="16" id="KW-1133">Transmembrane helix</keyword>
<evidence type="ECO:0000313" key="19">
    <source>
        <dbReference type="EMBL" id="OBR97255.1"/>
    </source>
</evidence>
<evidence type="ECO:0000256" key="2">
    <source>
        <dbReference type="ARBA" id="ARBA00004752"/>
    </source>
</evidence>
<feature type="active site" description="Proton acceptor" evidence="13">
    <location>
        <position position="114"/>
    </location>
</feature>
<dbReference type="GO" id="GO:0008360">
    <property type="term" value="P:regulation of cell shape"/>
    <property type="evidence" value="ECO:0007669"/>
    <property type="project" value="UniProtKB-KW"/>
</dbReference>
<evidence type="ECO:0000256" key="16">
    <source>
        <dbReference type="SAM" id="Phobius"/>
    </source>
</evidence>
<feature type="domain" description="Peptidase S11 D-Ala-D-Ala carboxypeptidase A C-terminal" evidence="17">
    <location>
        <begin position="327"/>
        <end position="416"/>
    </location>
</feature>
<dbReference type="SUPFAM" id="SSF56601">
    <property type="entry name" value="beta-lactamase/transpeptidase-like"/>
    <property type="match status" value="1"/>
</dbReference>
<dbReference type="GO" id="GO:0009252">
    <property type="term" value="P:peptidoglycan biosynthetic process"/>
    <property type="evidence" value="ECO:0007669"/>
    <property type="project" value="UniProtKB-UniPathway"/>
</dbReference>
<keyword evidence="16" id="KW-0812">Transmembrane</keyword>
<organism evidence="18 20">
    <name type="scientific">Clostridium coskatii</name>
    <dbReference type="NCBI Taxonomy" id="1705578"/>
    <lineage>
        <taxon>Bacteria</taxon>
        <taxon>Bacillati</taxon>
        <taxon>Bacillota</taxon>
        <taxon>Clostridia</taxon>
        <taxon>Eubacteriales</taxon>
        <taxon>Clostridiaceae</taxon>
        <taxon>Clostridium</taxon>
    </lineage>
</organism>
<feature type="active site" description="Acyl-ester intermediate" evidence="13">
    <location>
        <position position="111"/>
    </location>
</feature>
<evidence type="ECO:0000313" key="21">
    <source>
        <dbReference type="Proteomes" id="UP000093694"/>
    </source>
</evidence>
<keyword evidence="21" id="KW-1185">Reference proteome</keyword>
<comment type="similarity">
    <text evidence="3 15">Belongs to the peptidase S11 family.</text>
</comment>
<dbReference type="Proteomes" id="UP000093694">
    <property type="component" value="Unassembled WGS sequence"/>
</dbReference>
<feature type="active site" evidence="13">
    <location>
        <position position="171"/>
    </location>
</feature>
<evidence type="ECO:0000256" key="15">
    <source>
        <dbReference type="RuleBase" id="RU004016"/>
    </source>
</evidence>
<evidence type="ECO:0000256" key="10">
    <source>
        <dbReference type="ARBA" id="ARBA00022984"/>
    </source>
</evidence>
<dbReference type="EC" id="3.4.16.4" evidence="4"/>
<dbReference type="SMART" id="SM00936">
    <property type="entry name" value="PBP5_C"/>
    <property type="match status" value="1"/>
</dbReference>
<evidence type="ECO:0000256" key="1">
    <source>
        <dbReference type="ARBA" id="ARBA00003217"/>
    </source>
</evidence>
<evidence type="ECO:0000313" key="20">
    <source>
        <dbReference type="Proteomes" id="UP000077384"/>
    </source>
</evidence>
<dbReference type="GO" id="GO:0009002">
    <property type="term" value="F:serine-type D-Ala-D-Ala carboxypeptidase activity"/>
    <property type="evidence" value="ECO:0007669"/>
    <property type="project" value="UniProtKB-EC"/>
</dbReference>
<comment type="caution">
    <text evidence="18">The sequence shown here is derived from an EMBL/GenBank/DDBJ whole genome shotgun (WGS) entry which is preliminary data.</text>
</comment>
<dbReference type="PRINTS" id="PR00725">
    <property type="entry name" value="DADACBPTASE1"/>
</dbReference>
<gene>
    <name evidence="18" type="primary">dacF_1</name>
    <name evidence="19" type="ORF">CLCOS_05610</name>
    <name evidence="18" type="ORF">WX73_01052</name>
</gene>
<evidence type="ECO:0000256" key="5">
    <source>
        <dbReference type="ARBA" id="ARBA00022645"/>
    </source>
</evidence>
<proteinExistence type="inferred from homology"/>
<dbReference type="EMBL" id="LITQ01000021">
    <property type="protein sequence ID" value="OAA92236.1"/>
    <property type="molecule type" value="Genomic_DNA"/>
</dbReference>
<evidence type="ECO:0000256" key="9">
    <source>
        <dbReference type="ARBA" id="ARBA00022960"/>
    </source>
</evidence>
<keyword evidence="6" id="KW-0645">Protease</keyword>
<evidence type="ECO:0000256" key="7">
    <source>
        <dbReference type="ARBA" id="ARBA00022729"/>
    </source>
</evidence>
<evidence type="ECO:0000256" key="11">
    <source>
        <dbReference type="ARBA" id="ARBA00023316"/>
    </source>
</evidence>
<evidence type="ECO:0000256" key="12">
    <source>
        <dbReference type="ARBA" id="ARBA00034000"/>
    </source>
</evidence>
<keyword evidence="9" id="KW-0133">Cell shape</keyword>
<evidence type="ECO:0000256" key="6">
    <source>
        <dbReference type="ARBA" id="ARBA00022670"/>
    </source>
</evidence>
<dbReference type="InterPro" id="IPR037167">
    <property type="entry name" value="Peptidase_S11_C_sf"/>
</dbReference>
<dbReference type="AlphaFoldDB" id="A0A162LDV5"/>
<dbReference type="SUPFAM" id="SSF69189">
    <property type="entry name" value="Penicillin-binding protein associated domain"/>
    <property type="match status" value="1"/>
</dbReference>
<feature type="binding site" evidence="14">
    <location>
        <position position="277"/>
    </location>
    <ligand>
        <name>substrate</name>
    </ligand>
</feature>
<dbReference type="Proteomes" id="UP000077384">
    <property type="component" value="Unassembled WGS sequence"/>
</dbReference>
<comment type="function">
    <text evidence="1">Removes C-terminal D-alanyl residues from sugar-peptide cell wall precursors.</text>
</comment>
<dbReference type="EMBL" id="LROR01000028">
    <property type="protein sequence ID" value="OBR97255.1"/>
    <property type="molecule type" value="Genomic_DNA"/>
</dbReference>
<name>A0A162LDV5_9CLOT</name>
<dbReference type="GO" id="GO:0071555">
    <property type="term" value="P:cell wall organization"/>
    <property type="evidence" value="ECO:0007669"/>
    <property type="project" value="UniProtKB-KW"/>
</dbReference>
<keyword evidence="7" id="KW-0732">Signal</keyword>
<dbReference type="InterPro" id="IPR012338">
    <property type="entry name" value="Beta-lactam/transpept-like"/>
</dbReference>
<protein>
    <recommendedName>
        <fullName evidence="4">serine-type D-Ala-D-Ala carboxypeptidase</fullName>
        <ecNumber evidence="4">3.4.16.4</ecNumber>
    </recommendedName>
</protein>
<keyword evidence="16" id="KW-0472">Membrane</keyword>
<sequence>MLKSILTSNPLFLCDNFLDLRKEYISKEERNKMRKKQGAFKIVSNILILFFITVLWLPVVNAEPLSESDKKEMNSTGSGLNINARSALLMEPASGKVIFEKGSHEKLEPASVTKIMTMLLTMEAVDSGRISLSDKVTVSENAKKMGGSSMLLDTGEVRSVEDLIKGIGIASGNDAAVAMAEYLGGSEDQFVQLMNKRAAELGMKDTSFKNCTGLSEDGHLTTAYDIALMSRELLKHTRILKYTGTYMETISEGRKSPIELVNHNKLVRFFKGCDGLKTGFTSSAKYCISATATRDGARMLAVIMGSPTYKVRNKDASMMMNYGFSKYFGKNILKKGADVEKIPLNKAGDRFFIAKASEDLKVVVEKGKESKITYKCVIDKNKKQYKKGEKVGYCDVYVNGEALGKVNLYSDRDVKKLGIFGNFKDSLKNILQKGQ</sequence>
<evidence type="ECO:0000313" key="18">
    <source>
        <dbReference type="EMBL" id="OAA92236.1"/>
    </source>
</evidence>
<dbReference type="PANTHER" id="PTHR21581:SF6">
    <property type="entry name" value="TRAFFICKING PROTEIN PARTICLE COMPLEX SUBUNIT 12"/>
    <property type="match status" value="1"/>
</dbReference>
<dbReference type="InterPro" id="IPR012907">
    <property type="entry name" value="Peptidase_S11_C"/>
</dbReference>
<keyword evidence="11" id="KW-0961">Cell wall biogenesis/degradation</keyword>
<evidence type="ECO:0000259" key="17">
    <source>
        <dbReference type="SMART" id="SM00936"/>
    </source>
</evidence>
<accession>A0A162LDV5</accession>
<dbReference type="InterPro" id="IPR001967">
    <property type="entry name" value="Peptidase_S11_N"/>
</dbReference>
<dbReference type="InterPro" id="IPR018044">
    <property type="entry name" value="Peptidase_S11"/>
</dbReference>
<evidence type="ECO:0000256" key="3">
    <source>
        <dbReference type="ARBA" id="ARBA00007164"/>
    </source>
</evidence>
<dbReference type="GO" id="GO:0006508">
    <property type="term" value="P:proteolysis"/>
    <property type="evidence" value="ECO:0007669"/>
    <property type="project" value="UniProtKB-KW"/>
</dbReference>
<keyword evidence="10" id="KW-0573">Peptidoglycan synthesis</keyword>
<dbReference type="Pfam" id="PF07943">
    <property type="entry name" value="PBP5_C"/>
    <property type="match status" value="1"/>
</dbReference>
<evidence type="ECO:0000256" key="13">
    <source>
        <dbReference type="PIRSR" id="PIRSR618044-1"/>
    </source>
</evidence>
<evidence type="ECO:0000256" key="14">
    <source>
        <dbReference type="PIRSR" id="PIRSR618044-2"/>
    </source>
</evidence>
<feature type="transmembrane region" description="Helical" evidence="16">
    <location>
        <begin position="39"/>
        <end position="59"/>
    </location>
</feature>
<comment type="catalytic activity">
    <reaction evidence="12">
        <text>Preferential cleavage: (Ac)2-L-Lys-D-Ala-|-D-Ala. Also transpeptidation of peptidyl-alanyl moieties that are N-acyl substituents of D-alanine.</text>
        <dbReference type="EC" id="3.4.16.4"/>
    </reaction>
</comment>
<evidence type="ECO:0000256" key="8">
    <source>
        <dbReference type="ARBA" id="ARBA00022801"/>
    </source>
</evidence>
<keyword evidence="5 18" id="KW-0121">Carboxypeptidase</keyword>
<dbReference type="Pfam" id="PF00768">
    <property type="entry name" value="Peptidase_S11"/>
    <property type="match status" value="1"/>
</dbReference>
<dbReference type="InterPro" id="IPR015956">
    <property type="entry name" value="Peniciliin-bd_prot_C_sf"/>
</dbReference>
<dbReference type="UniPathway" id="UPA00219"/>
<keyword evidence="8 18" id="KW-0378">Hydrolase</keyword>